<dbReference type="Pfam" id="PF00356">
    <property type="entry name" value="LacI"/>
    <property type="match status" value="1"/>
</dbReference>
<dbReference type="EMBL" id="FWFV01000014">
    <property type="protein sequence ID" value="SLN68161.1"/>
    <property type="molecule type" value="Genomic_DNA"/>
</dbReference>
<organism evidence="6 7">
    <name type="scientific">Palleronia marisminoris</name>
    <dbReference type="NCBI Taxonomy" id="315423"/>
    <lineage>
        <taxon>Bacteria</taxon>
        <taxon>Pseudomonadati</taxon>
        <taxon>Pseudomonadota</taxon>
        <taxon>Alphaproteobacteria</taxon>
        <taxon>Rhodobacterales</taxon>
        <taxon>Roseobacteraceae</taxon>
        <taxon>Palleronia</taxon>
    </lineage>
</organism>
<dbReference type="RefSeq" id="WP_175484708.1">
    <property type="nucleotide sequence ID" value="NZ_FOPF01000015.1"/>
</dbReference>
<keyword evidence="7" id="KW-1185">Reference proteome</keyword>
<dbReference type="CDD" id="cd01392">
    <property type="entry name" value="HTH_LacI"/>
    <property type="match status" value="1"/>
</dbReference>
<sequence>MDDGTTSQRVTIRTVAQDAGVSVSAVSKVLRNAYGVSDELRKKVDSSISRLGYRPSMAARSMRGRTQTVGILLVEMENPFLPVIVSGIMNELSQANYKSMLAVGRADMMIETSLIDSMLDFRMDGIILVAPRLKGALLSKYAKQIPTVVVGHHEPGSTDFDTVNGNDVEAMRQIVRRVHRDGRRRIEMVSIDRSSNDSDVSYQREVGYTAEMMALGLTEHIRINRLSEQHKREAIAPLVARPDQPEAYICWSDLHGIDLVSQGRAKGWRIPSEIAVVGFDDSPAAALPQIDLASYNHDGARQGAEGTRLLLSRIHGRTDARHVLVDGKLIERSSLTA</sequence>
<dbReference type="AlphaFoldDB" id="A0A1Y5TNJ6"/>
<evidence type="ECO:0000256" key="4">
    <source>
        <dbReference type="ARBA" id="ARBA00023163"/>
    </source>
</evidence>
<dbReference type="InterPro" id="IPR028082">
    <property type="entry name" value="Peripla_BP_I"/>
</dbReference>
<dbReference type="SUPFAM" id="SSF53822">
    <property type="entry name" value="Periplasmic binding protein-like I"/>
    <property type="match status" value="1"/>
</dbReference>
<keyword evidence="2" id="KW-0805">Transcription regulation</keyword>
<dbReference type="GO" id="GO:0003700">
    <property type="term" value="F:DNA-binding transcription factor activity"/>
    <property type="evidence" value="ECO:0007669"/>
    <property type="project" value="TreeGrafter"/>
</dbReference>
<evidence type="ECO:0000313" key="6">
    <source>
        <dbReference type="EMBL" id="SLN68161.1"/>
    </source>
</evidence>
<dbReference type="PANTHER" id="PTHR30146:SF148">
    <property type="entry name" value="HTH-TYPE TRANSCRIPTIONAL REPRESSOR PURR-RELATED"/>
    <property type="match status" value="1"/>
</dbReference>
<evidence type="ECO:0000256" key="2">
    <source>
        <dbReference type="ARBA" id="ARBA00023015"/>
    </source>
</evidence>
<evidence type="ECO:0000259" key="5">
    <source>
        <dbReference type="PROSITE" id="PS50932"/>
    </source>
</evidence>
<keyword evidence="1" id="KW-0678">Repressor</keyword>
<accession>A0A1Y5TNJ6</accession>
<dbReference type="InterPro" id="IPR010982">
    <property type="entry name" value="Lambda_DNA-bd_dom_sf"/>
</dbReference>
<dbReference type="InterPro" id="IPR046335">
    <property type="entry name" value="LacI/GalR-like_sensor"/>
</dbReference>
<keyword evidence="3" id="KW-0238">DNA-binding</keyword>
<evidence type="ECO:0000313" key="7">
    <source>
        <dbReference type="Proteomes" id="UP000193870"/>
    </source>
</evidence>
<dbReference type="CDD" id="cd06267">
    <property type="entry name" value="PBP1_LacI_sugar_binding-like"/>
    <property type="match status" value="1"/>
</dbReference>
<dbReference type="PANTHER" id="PTHR30146">
    <property type="entry name" value="LACI-RELATED TRANSCRIPTIONAL REPRESSOR"/>
    <property type="match status" value="1"/>
</dbReference>
<dbReference type="STRING" id="315423.SAMN04488020_11538"/>
<keyword evidence="4" id="KW-0804">Transcription</keyword>
<dbReference type="SUPFAM" id="SSF47413">
    <property type="entry name" value="lambda repressor-like DNA-binding domains"/>
    <property type="match status" value="1"/>
</dbReference>
<protein>
    <submittedName>
        <fullName evidence="6">HTH-type transcriptional repressor CytR</fullName>
    </submittedName>
</protein>
<reference evidence="6 7" key="1">
    <citation type="submission" date="2017-03" db="EMBL/GenBank/DDBJ databases">
        <authorList>
            <person name="Afonso C.L."/>
            <person name="Miller P.J."/>
            <person name="Scott M.A."/>
            <person name="Spackman E."/>
            <person name="Goraichik I."/>
            <person name="Dimitrov K.M."/>
            <person name="Suarez D.L."/>
            <person name="Swayne D.E."/>
        </authorList>
    </citation>
    <scope>NUCLEOTIDE SEQUENCE [LARGE SCALE GENOMIC DNA]</scope>
    <source>
        <strain evidence="6 7">CECT 7066</strain>
    </source>
</reference>
<dbReference type="InterPro" id="IPR000843">
    <property type="entry name" value="HTH_LacI"/>
</dbReference>
<dbReference type="Gene3D" id="1.10.260.40">
    <property type="entry name" value="lambda repressor-like DNA-binding domains"/>
    <property type="match status" value="1"/>
</dbReference>
<dbReference type="Gene3D" id="3.40.50.2300">
    <property type="match status" value="2"/>
</dbReference>
<dbReference type="Pfam" id="PF13377">
    <property type="entry name" value="Peripla_BP_3"/>
    <property type="match status" value="1"/>
</dbReference>
<dbReference type="PROSITE" id="PS50932">
    <property type="entry name" value="HTH_LACI_2"/>
    <property type="match status" value="1"/>
</dbReference>
<feature type="domain" description="HTH lacI-type" evidence="5">
    <location>
        <begin position="10"/>
        <end position="64"/>
    </location>
</feature>
<evidence type="ECO:0000256" key="3">
    <source>
        <dbReference type="ARBA" id="ARBA00023125"/>
    </source>
</evidence>
<dbReference type="SMART" id="SM00354">
    <property type="entry name" value="HTH_LACI"/>
    <property type="match status" value="1"/>
</dbReference>
<gene>
    <name evidence="6" type="primary">cytR_3</name>
    <name evidence="6" type="ORF">PAM7066_03434</name>
</gene>
<dbReference type="Proteomes" id="UP000193870">
    <property type="component" value="Unassembled WGS sequence"/>
</dbReference>
<dbReference type="GO" id="GO:0000976">
    <property type="term" value="F:transcription cis-regulatory region binding"/>
    <property type="evidence" value="ECO:0007669"/>
    <property type="project" value="TreeGrafter"/>
</dbReference>
<name>A0A1Y5TNJ6_9RHOB</name>
<proteinExistence type="predicted"/>
<evidence type="ECO:0000256" key="1">
    <source>
        <dbReference type="ARBA" id="ARBA00022491"/>
    </source>
</evidence>